<sequence>MIEIEQISKSFGKVQALNNVSMTIGNGEIVGLLGLNGAGKTTLMRIIYGLLAPTVGTVKVDGLNVATQAEQARLQLGVLPDGAGLYKRLTARENIAYFARLQGMNEAAITDSTDQLIDILRMDNIAERYSDGFSLGERMKTALARAIVHKPQHVLLDEPTNGLDVITTRAVRALLRQLKSEGRSVLFSSHLMYEVENLCDRVLIISGGQLVAGGRVEDVLHSAGCNSLEEAFVALSQAEVSHVV</sequence>
<dbReference type="EMBL" id="JAXAFO010000032">
    <property type="protein sequence ID" value="MDX6850831.1"/>
    <property type="molecule type" value="Genomic_DNA"/>
</dbReference>
<dbReference type="PANTHER" id="PTHR42711">
    <property type="entry name" value="ABC TRANSPORTER ATP-BINDING PROTEIN"/>
    <property type="match status" value="1"/>
</dbReference>
<comment type="caution">
    <text evidence="7">The sequence shown here is derived from an EMBL/GenBank/DDBJ whole genome shotgun (WGS) entry which is preliminary data.</text>
</comment>
<protein>
    <submittedName>
        <fullName evidence="7">ATP-binding cassette domain-containing protein</fullName>
    </submittedName>
</protein>
<keyword evidence="8" id="KW-1185">Reference proteome</keyword>
<name>A0ABU4S107_9GAMM</name>
<dbReference type="InterPro" id="IPR003439">
    <property type="entry name" value="ABC_transporter-like_ATP-bd"/>
</dbReference>
<dbReference type="InterPro" id="IPR027417">
    <property type="entry name" value="P-loop_NTPase"/>
</dbReference>
<gene>
    <name evidence="7" type="ORF">SCD92_15765</name>
</gene>
<keyword evidence="3" id="KW-0536">Nodulation</keyword>
<dbReference type="Gene3D" id="3.40.50.300">
    <property type="entry name" value="P-loop containing nucleotide triphosphate hydrolases"/>
    <property type="match status" value="1"/>
</dbReference>
<evidence type="ECO:0000256" key="2">
    <source>
        <dbReference type="ARBA" id="ARBA00022448"/>
    </source>
</evidence>
<evidence type="ECO:0000259" key="6">
    <source>
        <dbReference type="PROSITE" id="PS50893"/>
    </source>
</evidence>
<comment type="similarity">
    <text evidence="1">Belongs to the ABC transporter superfamily.</text>
</comment>
<evidence type="ECO:0000256" key="4">
    <source>
        <dbReference type="ARBA" id="ARBA00022741"/>
    </source>
</evidence>
<dbReference type="GO" id="GO:0005524">
    <property type="term" value="F:ATP binding"/>
    <property type="evidence" value="ECO:0007669"/>
    <property type="project" value="UniProtKB-KW"/>
</dbReference>
<evidence type="ECO:0000256" key="1">
    <source>
        <dbReference type="ARBA" id="ARBA00005417"/>
    </source>
</evidence>
<organism evidence="7 8">
    <name type="scientific">Gilvimarinus gilvus</name>
    <dbReference type="NCBI Taxonomy" id="3058038"/>
    <lineage>
        <taxon>Bacteria</taxon>
        <taxon>Pseudomonadati</taxon>
        <taxon>Pseudomonadota</taxon>
        <taxon>Gammaproteobacteria</taxon>
        <taxon>Cellvibrionales</taxon>
        <taxon>Cellvibrionaceae</taxon>
        <taxon>Gilvimarinus</taxon>
    </lineage>
</organism>
<keyword evidence="5 7" id="KW-0067">ATP-binding</keyword>
<dbReference type="PROSITE" id="PS50893">
    <property type="entry name" value="ABC_TRANSPORTER_2"/>
    <property type="match status" value="1"/>
</dbReference>
<dbReference type="Proteomes" id="UP001273505">
    <property type="component" value="Unassembled WGS sequence"/>
</dbReference>
<dbReference type="InterPro" id="IPR050763">
    <property type="entry name" value="ABC_transporter_ATP-binding"/>
</dbReference>
<evidence type="ECO:0000313" key="7">
    <source>
        <dbReference type="EMBL" id="MDX6850831.1"/>
    </source>
</evidence>
<keyword evidence="4" id="KW-0547">Nucleotide-binding</keyword>
<feature type="domain" description="ABC transporter" evidence="6">
    <location>
        <begin position="2"/>
        <end position="232"/>
    </location>
</feature>
<dbReference type="RefSeq" id="WP_302720908.1">
    <property type="nucleotide sequence ID" value="NZ_JAULRU010000220.1"/>
</dbReference>
<reference evidence="7 8" key="1">
    <citation type="submission" date="2023-11" db="EMBL/GenBank/DDBJ databases">
        <title>Gilvimarinus fulvus sp. nov., isolated from the surface of Kelp.</title>
        <authorList>
            <person name="Sun Y.Y."/>
            <person name="Gong Y."/>
            <person name="Du Z.J."/>
        </authorList>
    </citation>
    <scope>NUCLEOTIDE SEQUENCE [LARGE SCALE GENOMIC DNA]</scope>
    <source>
        <strain evidence="7 8">SDUM040013</strain>
    </source>
</reference>
<keyword evidence="2" id="KW-0813">Transport</keyword>
<evidence type="ECO:0000313" key="8">
    <source>
        <dbReference type="Proteomes" id="UP001273505"/>
    </source>
</evidence>
<dbReference type="InterPro" id="IPR003593">
    <property type="entry name" value="AAA+_ATPase"/>
</dbReference>
<evidence type="ECO:0000256" key="5">
    <source>
        <dbReference type="ARBA" id="ARBA00022840"/>
    </source>
</evidence>
<proteinExistence type="inferred from homology"/>
<dbReference type="SUPFAM" id="SSF52540">
    <property type="entry name" value="P-loop containing nucleoside triphosphate hydrolases"/>
    <property type="match status" value="1"/>
</dbReference>
<dbReference type="PANTHER" id="PTHR42711:SF5">
    <property type="entry name" value="ABC TRANSPORTER ATP-BINDING PROTEIN NATA"/>
    <property type="match status" value="1"/>
</dbReference>
<dbReference type="Pfam" id="PF00005">
    <property type="entry name" value="ABC_tran"/>
    <property type="match status" value="1"/>
</dbReference>
<evidence type="ECO:0000256" key="3">
    <source>
        <dbReference type="ARBA" id="ARBA00022458"/>
    </source>
</evidence>
<dbReference type="SMART" id="SM00382">
    <property type="entry name" value="AAA"/>
    <property type="match status" value="1"/>
</dbReference>
<accession>A0ABU4S107</accession>